<dbReference type="PANTHER" id="PTHR38605:SF1">
    <property type="entry name" value="ATPASE"/>
    <property type="match status" value="1"/>
</dbReference>
<dbReference type="InterPro" id="IPR007413">
    <property type="entry name" value="YcjX-like"/>
</dbReference>
<evidence type="ECO:0000313" key="2">
    <source>
        <dbReference type="Proteomes" id="UP000249130"/>
    </source>
</evidence>
<dbReference type="EMBL" id="NPEX01000995">
    <property type="protein sequence ID" value="RAI30742.1"/>
    <property type="molecule type" value="Genomic_DNA"/>
</dbReference>
<dbReference type="PANTHER" id="PTHR38605">
    <property type="entry name" value="ATPASE-RELATED"/>
    <property type="match status" value="1"/>
</dbReference>
<evidence type="ECO:0000313" key="1">
    <source>
        <dbReference type="EMBL" id="RAI30742.1"/>
    </source>
</evidence>
<feature type="non-terminal residue" evidence="1">
    <location>
        <position position="79"/>
    </location>
</feature>
<organism evidence="1 2">
    <name type="scientific">Rhodoplanes roseus</name>
    <dbReference type="NCBI Taxonomy" id="29409"/>
    <lineage>
        <taxon>Bacteria</taxon>
        <taxon>Pseudomonadati</taxon>
        <taxon>Pseudomonadota</taxon>
        <taxon>Alphaproteobacteria</taxon>
        <taxon>Hyphomicrobiales</taxon>
        <taxon>Nitrobacteraceae</taxon>
        <taxon>Rhodoplanes</taxon>
    </lineage>
</organism>
<dbReference type="Pfam" id="PF04317">
    <property type="entry name" value="DUF463"/>
    <property type="match status" value="1"/>
</dbReference>
<proteinExistence type="predicted"/>
<reference evidence="1 2" key="1">
    <citation type="submission" date="2017-07" db="EMBL/GenBank/DDBJ databases">
        <title>Draft Genome Sequences of Select Purple Nonsulfur Bacteria.</title>
        <authorList>
            <person name="Lasarre B."/>
            <person name="Mckinlay J.B."/>
        </authorList>
    </citation>
    <scope>NUCLEOTIDE SEQUENCE [LARGE SCALE GENOMIC DNA]</scope>
    <source>
        <strain evidence="1 2">DSM 5909</strain>
    </source>
</reference>
<dbReference type="AlphaFoldDB" id="A0A327K0C7"/>
<gene>
    <name evidence="1" type="ORF">CH341_33020</name>
</gene>
<keyword evidence="2" id="KW-1185">Reference proteome</keyword>
<protein>
    <submittedName>
        <fullName evidence="1">Uncharacterized protein</fullName>
    </submittedName>
</protein>
<name>A0A327K0C7_9BRAD</name>
<accession>A0A327K0C7</accession>
<sequence length="79" mass="8452">MLKRLVKRAIKKAEFAGADIDILALAAVRATREGTVKRGGNALPTIIGTPMTGEIVDGERFDGETEIAMFPGDLPKDPE</sequence>
<comment type="caution">
    <text evidence="1">The sequence shown here is derived from an EMBL/GenBank/DDBJ whole genome shotgun (WGS) entry which is preliminary data.</text>
</comment>
<dbReference type="Proteomes" id="UP000249130">
    <property type="component" value="Unassembled WGS sequence"/>
</dbReference>